<dbReference type="Gene3D" id="1.10.890.40">
    <property type="match status" value="1"/>
</dbReference>
<evidence type="ECO:0000313" key="3">
    <source>
        <dbReference type="EMBL" id="MFJ2285327.1"/>
    </source>
</evidence>
<dbReference type="Pfam" id="PF18602">
    <property type="entry name" value="Rap1a"/>
    <property type="match status" value="1"/>
</dbReference>
<evidence type="ECO:0000256" key="1">
    <source>
        <dbReference type="SAM" id="SignalP"/>
    </source>
</evidence>
<dbReference type="EMBL" id="JBIUVY010000002">
    <property type="protein sequence ID" value="MFJ2285327.1"/>
    <property type="molecule type" value="Genomic_DNA"/>
</dbReference>
<keyword evidence="1" id="KW-0732">Signal</keyword>
<dbReference type="RefSeq" id="WP_401229996.1">
    <property type="nucleotide sequence ID" value="NZ_JBIUVY010000002.1"/>
</dbReference>
<protein>
    <submittedName>
        <fullName evidence="3">Rap1a/Tai family immunity protein</fullName>
    </submittedName>
</protein>
<organism evidence="3 4">
    <name type="scientific">Pseudomonas iridis</name>
    <dbReference type="NCBI Taxonomy" id="2710587"/>
    <lineage>
        <taxon>Bacteria</taxon>
        <taxon>Pseudomonadati</taxon>
        <taxon>Pseudomonadota</taxon>
        <taxon>Gammaproteobacteria</taxon>
        <taxon>Pseudomonadales</taxon>
        <taxon>Pseudomonadaceae</taxon>
        <taxon>Pseudomonas</taxon>
    </lineage>
</organism>
<evidence type="ECO:0000313" key="4">
    <source>
        <dbReference type="Proteomes" id="UP001617296"/>
    </source>
</evidence>
<proteinExistence type="predicted"/>
<feature type="domain" description="Rap1a immunity protein" evidence="2">
    <location>
        <begin position="26"/>
        <end position="123"/>
    </location>
</feature>
<name>A0ABW8DFQ0_9PSED</name>
<accession>A0ABW8DFQ0</accession>
<comment type="caution">
    <text evidence="3">The sequence shown here is derived from an EMBL/GenBank/DDBJ whole genome shotgun (WGS) entry which is preliminary data.</text>
</comment>
<dbReference type="Proteomes" id="UP001617296">
    <property type="component" value="Unassembled WGS sequence"/>
</dbReference>
<feature type="chain" id="PRO_5047031855" evidence="1">
    <location>
        <begin position="23"/>
        <end position="124"/>
    </location>
</feature>
<gene>
    <name evidence="3" type="ORF">ACIOUF_02985</name>
</gene>
<keyword evidence="4" id="KW-1185">Reference proteome</keyword>
<dbReference type="InterPro" id="IPR041238">
    <property type="entry name" value="Rap1a"/>
</dbReference>
<evidence type="ECO:0000259" key="2">
    <source>
        <dbReference type="Pfam" id="PF18602"/>
    </source>
</evidence>
<sequence>MKVRMAVGAAVIALGVSTQTMAVSDGNSLIVECTDTVRALNGQQPNSSIGAASCLGLVTGVMDTLTIVNDSMPRKEQICFPPQGIQYGQGVRIVLQYLTTHPAHLQKRGVLLAVVALQDAFPCQ</sequence>
<reference evidence="3 4" key="1">
    <citation type="submission" date="2024-10" db="EMBL/GenBank/DDBJ databases">
        <title>The Natural Products Discovery Center: Release of the First 8490 Sequenced Strains for Exploring Actinobacteria Biosynthetic Diversity.</title>
        <authorList>
            <person name="Kalkreuter E."/>
            <person name="Kautsar S.A."/>
            <person name="Yang D."/>
            <person name="Bader C.D."/>
            <person name="Teijaro C.N."/>
            <person name="Fluegel L."/>
            <person name="Davis C.M."/>
            <person name="Simpson J.R."/>
            <person name="Lauterbach L."/>
            <person name="Steele A.D."/>
            <person name="Gui C."/>
            <person name="Meng S."/>
            <person name="Li G."/>
            <person name="Viehrig K."/>
            <person name="Ye F."/>
            <person name="Su P."/>
            <person name="Kiefer A.F."/>
            <person name="Nichols A."/>
            <person name="Cepeda A.J."/>
            <person name="Yan W."/>
            <person name="Fan B."/>
            <person name="Jiang Y."/>
            <person name="Adhikari A."/>
            <person name="Zheng C.-J."/>
            <person name="Schuster L."/>
            <person name="Cowan T.M."/>
            <person name="Smanski M.J."/>
            <person name="Chevrette M.G."/>
            <person name="De Carvalho L.P.S."/>
            <person name="Shen B."/>
        </authorList>
    </citation>
    <scope>NUCLEOTIDE SEQUENCE [LARGE SCALE GENOMIC DNA]</scope>
    <source>
        <strain evidence="3 4">NPDC087689</strain>
    </source>
</reference>
<feature type="signal peptide" evidence="1">
    <location>
        <begin position="1"/>
        <end position="22"/>
    </location>
</feature>